<evidence type="ECO:0000256" key="5">
    <source>
        <dbReference type="PIRSR" id="PIRSR001430-1"/>
    </source>
</evidence>
<comment type="caution">
    <text evidence="4">Lacks conserved residue(s) required for the propagation of feature annotation.</text>
</comment>
<dbReference type="Pfam" id="PF01416">
    <property type="entry name" value="PseudoU_synth_1"/>
    <property type="match status" value="2"/>
</dbReference>
<dbReference type="InterPro" id="IPR020095">
    <property type="entry name" value="PsdUridine_synth_TruA_C"/>
</dbReference>
<reference evidence="9 10" key="1">
    <citation type="journal article" name="Front. Microbiol.">
        <title>Sugar Metabolism of the First Thermophilic Planctomycete Thermogutta terrifontis: Comparative Genomic and Transcriptomic Approaches.</title>
        <authorList>
            <person name="Elcheninov A.G."/>
            <person name="Menzel P."/>
            <person name="Gudbergsdottir S.R."/>
            <person name="Slesarev A.I."/>
            <person name="Kadnikov V.V."/>
            <person name="Krogh A."/>
            <person name="Bonch-Osmolovskaya E.A."/>
            <person name="Peng X."/>
            <person name="Kublanov I.V."/>
        </authorList>
    </citation>
    <scope>NUCLEOTIDE SEQUENCE [LARGE SCALE GENOMIC DNA]</scope>
    <source>
        <strain evidence="9 10">R1</strain>
    </source>
</reference>
<feature type="domain" description="Pseudouridine synthase I TruA alpha/beta" evidence="8">
    <location>
        <begin position="16"/>
        <end position="107"/>
    </location>
</feature>
<evidence type="ECO:0000256" key="1">
    <source>
        <dbReference type="ARBA" id="ARBA00009375"/>
    </source>
</evidence>
<dbReference type="InterPro" id="IPR001406">
    <property type="entry name" value="PsdUridine_synth_TruA"/>
</dbReference>
<evidence type="ECO:0000313" key="10">
    <source>
        <dbReference type="Proteomes" id="UP000215086"/>
    </source>
</evidence>
<gene>
    <name evidence="4" type="primary">truA</name>
    <name evidence="9" type="ORF">THTE_1839</name>
</gene>
<dbReference type="Gene3D" id="3.30.70.580">
    <property type="entry name" value="Pseudouridine synthase I, catalytic domain, N-terminal subdomain"/>
    <property type="match status" value="1"/>
</dbReference>
<dbReference type="KEGG" id="ttf:THTE_1839"/>
<dbReference type="CDD" id="cd02570">
    <property type="entry name" value="PseudoU_synth_EcTruA"/>
    <property type="match status" value="1"/>
</dbReference>
<comment type="function">
    <text evidence="4">Formation of pseudouridine at positions 38, 39 and 40 in the anticodon stem and loop of transfer RNAs.</text>
</comment>
<sequence length="281" mass="30888">MQGADDAVRCIRLTLAYDGSHYLGWQKQPQGKTIQGVLEEALQQLTGAPTRVLASGRTDVGVHALGQVAAFRTKSRLGCPVIQRALNALLPSDIVVLSVEEVPLSFHPIRDARRKRYRYLIWDSPLKPVFLRQYVWFLGKPLDVQAMVAAAAYLLGEHDFSAFETGGAKRKTSVRTVYELTVTRRHPGLPNLITVEIEANGFLYNMVRNIVGSLVEVGRGAYAPAWMQQVLLRKDRRLAGPTAPGSGLFLVGVSYSDTPVASSPDPWDLFTTRGHSSASCD</sequence>
<dbReference type="PANTHER" id="PTHR11142:SF0">
    <property type="entry name" value="TRNA PSEUDOURIDINE SYNTHASE-LIKE 1"/>
    <property type="match status" value="1"/>
</dbReference>
<proteinExistence type="inferred from homology"/>
<accession>A0A286RER5</accession>
<evidence type="ECO:0000259" key="8">
    <source>
        <dbReference type="Pfam" id="PF01416"/>
    </source>
</evidence>
<feature type="active site" description="Nucleophile" evidence="4 5">
    <location>
        <position position="59"/>
    </location>
</feature>
<keyword evidence="3 4" id="KW-0413">Isomerase</keyword>
<dbReference type="InterPro" id="IPR020097">
    <property type="entry name" value="PsdUridine_synth_TruA_a/b_dom"/>
</dbReference>
<dbReference type="InterPro" id="IPR020103">
    <property type="entry name" value="PsdUridine_synth_cat_dom_sf"/>
</dbReference>
<evidence type="ECO:0000256" key="6">
    <source>
        <dbReference type="PIRSR" id="PIRSR001430-2"/>
    </source>
</evidence>
<dbReference type="EC" id="5.4.99.12" evidence="4"/>
<dbReference type="FunFam" id="3.30.70.580:FF:000001">
    <property type="entry name" value="tRNA pseudouridine synthase A"/>
    <property type="match status" value="1"/>
</dbReference>
<dbReference type="GO" id="GO:0016829">
    <property type="term" value="F:lyase activity"/>
    <property type="evidence" value="ECO:0007669"/>
    <property type="project" value="UniProtKB-KW"/>
</dbReference>
<comment type="similarity">
    <text evidence="1 4 7">Belongs to the tRNA pseudouridine synthase TruA family.</text>
</comment>
<comment type="catalytic activity">
    <reaction evidence="4 7">
        <text>uridine(38/39/40) in tRNA = pseudouridine(38/39/40) in tRNA</text>
        <dbReference type="Rhea" id="RHEA:22376"/>
        <dbReference type="Rhea" id="RHEA-COMP:10085"/>
        <dbReference type="Rhea" id="RHEA-COMP:10087"/>
        <dbReference type="ChEBI" id="CHEBI:65314"/>
        <dbReference type="ChEBI" id="CHEBI:65315"/>
        <dbReference type="EC" id="5.4.99.12"/>
    </reaction>
</comment>
<dbReference type="Gene3D" id="3.30.70.660">
    <property type="entry name" value="Pseudouridine synthase I, catalytic domain, C-terminal subdomain"/>
    <property type="match status" value="1"/>
</dbReference>
<dbReference type="EMBL" id="CP018477">
    <property type="protein sequence ID" value="ASV74441.1"/>
    <property type="molecule type" value="Genomic_DNA"/>
</dbReference>
<evidence type="ECO:0000313" key="9">
    <source>
        <dbReference type="EMBL" id="ASV74441.1"/>
    </source>
</evidence>
<evidence type="ECO:0000256" key="7">
    <source>
        <dbReference type="RuleBase" id="RU003792"/>
    </source>
</evidence>
<dbReference type="Proteomes" id="UP000215086">
    <property type="component" value="Chromosome"/>
</dbReference>
<keyword evidence="2 4" id="KW-0819">tRNA processing</keyword>
<organism evidence="9 10">
    <name type="scientific">Thermogutta terrifontis</name>
    <dbReference type="NCBI Taxonomy" id="1331910"/>
    <lineage>
        <taxon>Bacteria</taxon>
        <taxon>Pseudomonadati</taxon>
        <taxon>Planctomycetota</taxon>
        <taxon>Planctomycetia</taxon>
        <taxon>Pirellulales</taxon>
        <taxon>Thermoguttaceae</taxon>
        <taxon>Thermogutta</taxon>
    </lineage>
</organism>
<dbReference type="HAMAP" id="MF_00171">
    <property type="entry name" value="TruA"/>
    <property type="match status" value="1"/>
</dbReference>
<keyword evidence="10" id="KW-1185">Reference proteome</keyword>
<name>A0A286RER5_9BACT</name>
<dbReference type="PANTHER" id="PTHR11142">
    <property type="entry name" value="PSEUDOURIDYLATE SYNTHASE"/>
    <property type="match status" value="1"/>
</dbReference>
<comment type="subunit">
    <text evidence="4">Homodimer.</text>
</comment>
<keyword evidence="9" id="KW-0456">Lyase</keyword>
<dbReference type="PIRSF" id="PIRSF001430">
    <property type="entry name" value="tRNA_psdUrid_synth"/>
    <property type="match status" value="1"/>
</dbReference>
<evidence type="ECO:0000256" key="3">
    <source>
        <dbReference type="ARBA" id="ARBA00023235"/>
    </source>
</evidence>
<dbReference type="GO" id="GO:0003723">
    <property type="term" value="F:RNA binding"/>
    <property type="evidence" value="ECO:0007669"/>
    <property type="project" value="InterPro"/>
</dbReference>
<dbReference type="AlphaFoldDB" id="A0A286RER5"/>
<evidence type="ECO:0000256" key="2">
    <source>
        <dbReference type="ARBA" id="ARBA00022694"/>
    </source>
</evidence>
<feature type="binding site" evidence="4 6">
    <location>
        <position position="117"/>
    </location>
    <ligand>
        <name>substrate</name>
    </ligand>
</feature>
<dbReference type="InterPro" id="IPR020094">
    <property type="entry name" value="TruA/RsuA/RluB/E/F_N"/>
</dbReference>
<dbReference type="OrthoDB" id="9811823at2"/>
<feature type="domain" description="Pseudouridine synthase I TruA alpha/beta" evidence="8">
    <location>
        <begin position="150"/>
        <end position="256"/>
    </location>
</feature>
<protein>
    <recommendedName>
        <fullName evidence="4">tRNA pseudouridine synthase A</fullName>
        <ecNumber evidence="4">5.4.99.12</ecNumber>
    </recommendedName>
    <alternativeName>
        <fullName evidence="4">tRNA pseudouridine(38-40) synthase</fullName>
    </alternativeName>
    <alternativeName>
        <fullName evidence="4">tRNA pseudouridylate synthase I</fullName>
    </alternativeName>
    <alternativeName>
        <fullName evidence="4">tRNA-uridine isomerase I</fullName>
    </alternativeName>
</protein>
<dbReference type="GO" id="GO:0031119">
    <property type="term" value="P:tRNA pseudouridine synthesis"/>
    <property type="evidence" value="ECO:0007669"/>
    <property type="project" value="UniProtKB-UniRule"/>
</dbReference>
<evidence type="ECO:0000256" key="4">
    <source>
        <dbReference type="HAMAP-Rule" id="MF_00171"/>
    </source>
</evidence>
<dbReference type="NCBIfam" id="TIGR00071">
    <property type="entry name" value="hisT_truA"/>
    <property type="match status" value="1"/>
</dbReference>
<dbReference type="SUPFAM" id="SSF55120">
    <property type="entry name" value="Pseudouridine synthase"/>
    <property type="match status" value="1"/>
</dbReference>
<dbReference type="GO" id="GO:0160147">
    <property type="term" value="F:tRNA pseudouridine(38-40) synthase activity"/>
    <property type="evidence" value="ECO:0007669"/>
    <property type="project" value="UniProtKB-EC"/>
</dbReference>